<reference evidence="2 3" key="1">
    <citation type="submission" date="2018-06" db="EMBL/GenBank/DDBJ databases">
        <authorList>
            <consortium name="Pathogen Informatics"/>
            <person name="Doyle S."/>
        </authorList>
    </citation>
    <scope>NUCLEOTIDE SEQUENCE [LARGE SCALE GENOMIC DNA]</scope>
    <source>
        <strain evidence="2 3">NCTC12151</strain>
    </source>
</reference>
<dbReference type="RefSeq" id="WP_111740607.1">
    <property type="nucleotide sequence ID" value="NZ_LR698987.1"/>
</dbReference>
<name>A0A2X4XY46_9GAMM</name>
<feature type="transmembrane region" description="Helical" evidence="1">
    <location>
        <begin position="284"/>
        <end position="302"/>
    </location>
</feature>
<dbReference type="PIRSF" id="PIRSF016660">
    <property type="entry name" value="YedI"/>
    <property type="match status" value="1"/>
</dbReference>
<accession>A0A2X4XY46</accession>
<keyword evidence="1" id="KW-0812">Transmembrane</keyword>
<dbReference type="InterPro" id="IPR008526">
    <property type="entry name" value="YedI"/>
</dbReference>
<feature type="transmembrane region" description="Helical" evidence="1">
    <location>
        <begin position="148"/>
        <end position="167"/>
    </location>
</feature>
<dbReference type="PANTHER" id="PTHR30503">
    <property type="entry name" value="INNER MEMBRANE PROTEIN YEDI"/>
    <property type="match status" value="1"/>
</dbReference>
<evidence type="ECO:0000313" key="3">
    <source>
        <dbReference type="Proteomes" id="UP000249005"/>
    </source>
</evidence>
<dbReference type="PANTHER" id="PTHR30503:SF3">
    <property type="entry name" value="INNER MEMBRANE PROTEIN YEDI"/>
    <property type="match status" value="1"/>
</dbReference>
<dbReference type="AlphaFoldDB" id="A0A2X4XY46"/>
<dbReference type="Pfam" id="PF05661">
    <property type="entry name" value="DUF808"/>
    <property type="match status" value="1"/>
</dbReference>
<sequence length="310" mass="32247">MAGSSLLALLDDIAAVLDDVALMTKMAAKKTSGVLGDDLALNAQQVTGVRAERELPVVWAVAKGSFLNKLILVPLALAISAFIPWAVTPLLMLGGAFLCFEGVEKLAHRFLHRDDRASEAGSEADVKTPEEIAAYEKQKIKGAVRTDFILSAEIVAITLGTVAGATLSQQLAVMSSIAILMTVGVYGLVAGIVKLDDVGFYLNRKKAAVLRAIGAGLVNVTPYLMKTLSVVGTAAMFMVGGGILTHGIPVVSDAIERAAHATLTLIPGLIGRVVNALTPTLLNMAFGVVAGAVVLLVVILIGKVRSTKKA</sequence>
<feature type="transmembrane region" description="Helical" evidence="1">
    <location>
        <begin position="231"/>
        <end position="251"/>
    </location>
</feature>
<protein>
    <submittedName>
        <fullName evidence="2">Inner membrane protein yedI</fullName>
    </submittedName>
</protein>
<dbReference type="Proteomes" id="UP000249005">
    <property type="component" value="Chromosome 1"/>
</dbReference>
<evidence type="ECO:0000256" key="1">
    <source>
        <dbReference type="SAM" id="Phobius"/>
    </source>
</evidence>
<proteinExistence type="predicted"/>
<dbReference type="GO" id="GO:0005886">
    <property type="term" value="C:plasma membrane"/>
    <property type="evidence" value="ECO:0007669"/>
    <property type="project" value="TreeGrafter"/>
</dbReference>
<dbReference type="OrthoDB" id="9814178at2"/>
<feature type="transmembrane region" description="Helical" evidence="1">
    <location>
        <begin position="173"/>
        <end position="195"/>
    </location>
</feature>
<organism evidence="2 3">
    <name type="scientific">Leminorella richardii</name>
    <dbReference type="NCBI Taxonomy" id="158841"/>
    <lineage>
        <taxon>Bacteria</taxon>
        <taxon>Pseudomonadati</taxon>
        <taxon>Pseudomonadota</taxon>
        <taxon>Gammaproteobacteria</taxon>
        <taxon>Enterobacterales</taxon>
        <taxon>Budviciaceae</taxon>
        <taxon>Leminorella</taxon>
    </lineage>
</organism>
<keyword evidence="1" id="KW-0472">Membrane</keyword>
<dbReference type="EMBL" id="LS483470">
    <property type="protein sequence ID" value="SQI41504.1"/>
    <property type="molecule type" value="Genomic_DNA"/>
</dbReference>
<gene>
    <name evidence="2" type="primary">yedI</name>
    <name evidence="2" type="ORF">NCTC12151_02113</name>
</gene>
<feature type="transmembrane region" description="Helical" evidence="1">
    <location>
        <begin position="71"/>
        <end position="100"/>
    </location>
</feature>
<evidence type="ECO:0000313" key="2">
    <source>
        <dbReference type="EMBL" id="SQI41504.1"/>
    </source>
</evidence>
<keyword evidence="1" id="KW-1133">Transmembrane helix</keyword>
<keyword evidence="3" id="KW-1185">Reference proteome</keyword>
<dbReference type="KEGG" id="lri:NCTC12151_02113"/>